<dbReference type="Proteomes" id="UP000297647">
    <property type="component" value="Unassembled WGS sequence"/>
</dbReference>
<keyword evidence="3" id="KW-1185">Reference proteome</keyword>
<reference evidence="2 3" key="1">
    <citation type="submission" date="2019-03" db="EMBL/GenBank/DDBJ databases">
        <title>Algoriphagus sp. nov, a new strain isolated from root system soil of mangrove plant Kandelia.</title>
        <authorList>
            <person name="Yin Q."/>
            <person name="Wang K."/>
            <person name="Song Z."/>
        </authorList>
    </citation>
    <scope>NUCLEOTIDE SEQUENCE [LARGE SCALE GENOMIC DNA]</scope>
    <source>
        <strain evidence="2 3">XY-J91</strain>
    </source>
</reference>
<evidence type="ECO:0000313" key="3">
    <source>
        <dbReference type="Proteomes" id="UP000297647"/>
    </source>
</evidence>
<proteinExistence type="predicted"/>
<dbReference type="PANTHER" id="PTHR43685:SF2">
    <property type="entry name" value="GLYCOSYLTRANSFERASE 2-LIKE DOMAIN-CONTAINING PROTEIN"/>
    <property type="match status" value="1"/>
</dbReference>
<organism evidence="2 3">
    <name type="scientific">Algoriphagus kandeliae</name>
    <dbReference type="NCBI Taxonomy" id="2562278"/>
    <lineage>
        <taxon>Bacteria</taxon>
        <taxon>Pseudomonadati</taxon>
        <taxon>Bacteroidota</taxon>
        <taxon>Cytophagia</taxon>
        <taxon>Cytophagales</taxon>
        <taxon>Cyclobacteriaceae</taxon>
        <taxon>Algoriphagus</taxon>
    </lineage>
</organism>
<dbReference type="SUPFAM" id="SSF53448">
    <property type="entry name" value="Nucleotide-diphospho-sugar transferases"/>
    <property type="match status" value="1"/>
</dbReference>
<dbReference type="PANTHER" id="PTHR43685">
    <property type="entry name" value="GLYCOSYLTRANSFERASE"/>
    <property type="match status" value="1"/>
</dbReference>
<sequence>MVNSSFGEIKVSIVVACYNQGKYLNDCLESVQNQVYPNWECIIVNDGSKDETVRIANSWVHKDSRYRFIDLEKNVGVSSARNKALKSIKGDYIQFLDADDILEKNKLSNQISFCKEDLIPVSGNRYFYDNEGVEKQRVMGKNGALPEVPITMWDQNDVISLFRIKNPFIVSAPLFPRSVLAQVGFLNENLKAFEDWEFNFRCALKGYKFHHVGYAKKAQVLVRIHSSSMTTNRSEMLSRRRKFNYTIANNEDYKNYFGNKVSLKDQPSFQTVNTVLRSLIPPIIFNLFRSFRSS</sequence>
<dbReference type="Gene3D" id="3.90.550.10">
    <property type="entry name" value="Spore Coat Polysaccharide Biosynthesis Protein SpsA, Chain A"/>
    <property type="match status" value="1"/>
</dbReference>
<dbReference type="AlphaFoldDB" id="A0A4Y9QYV6"/>
<keyword evidence="2" id="KW-0808">Transferase</keyword>
<protein>
    <submittedName>
        <fullName evidence="2">Glycosyltransferase family 2 protein</fullName>
    </submittedName>
</protein>
<dbReference type="EMBL" id="SPSB01000001">
    <property type="protein sequence ID" value="TFV97230.1"/>
    <property type="molecule type" value="Genomic_DNA"/>
</dbReference>
<comment type="caution">
    <text evidence="2">The sequence shown here is derived from an EMBL/GenBank/DDBJ whole genome shotgun (WGS) entry which is preliminary data.</text>
</comment>
<dbReference type="InterPro" id="IPR029044">
    <property type="entry name" value="Nucleotide-diphossugar_trans"/>
</dbReference>
<gene>
    <name evidence="2" type="ORF">E4S40_00815</name>
</gene>
<dbReference type="Pfam" id="PF00535">
    <property type="entry name" value="Glycos_transf_2"/>
    <property type="match status" value="1"/>
</dbReference>
<dbReference type="InterPro" id="IPR001173">
    <property type="entry name" value="Glyco_trans_2-like"/>
</dbReference>
<accession>A0A4Y9QYV6</accession>
<dbReference type="GO" id="GO:0016740">
    <property type="term" value="F:transferase activity"/>
    <property type="evidence" value="ECO:0007669"/>
    <property type="project" value="UniProtKB-KW"/>
</dbReference>
<evidence type="ECO:0000259" key="1">
    <source>
        <dbReference type="Pfam" id="PF00535"/>
    </source>
</evidence>
<dbReference type="RefSeq" id="WP_135069441.1">
    <property type="nucleotide sequence ID" value="NZ_SPSB01000001.1"/>
</dbReference>
<feature type="domain" description="Glycosyltransferase 2-like" evidence="1">
    <location>
        <begin position="12"/>
        <end position="140"/>
    </location>
</feature>
<dbReference type="OrthoDB" id="6307329at2"/>
<evidence type="ECO:0000313" key="2">
    <source>
        <dbReference type="EMBL" id="TFV97230.1"/>
    </source>
</evidence>
<name>A0A4Y9QYV6_9BACT</name>
<dbReference type="InterPro" id="IPR050834">
    <property type="entry name" value="Glycosyltransf_2"/>
</dbReference>